<accession>A0ABT6W277</accession>
<dbReference type="SMART" id="SM00347">
    <property type="entry name" value="HTH_MARR"/>
    <property type="match status" value="1"/>
</dbReference>
<evidence type="ECO:0000256" key="1">
    <source>
        <dbReference type="SAM" id="MobiDB-lite"/>
    </source>
</evidence>
<feature type="region of interest" description="Disordered" evidence="1">
    <location>
        <begin position="139"/>
        <end position="160"/>
    </location>
</feature>
<dbReference type="PRINTS" id="PR00598">
    <property type="entry name" value="HTHMARR"/>
</dbReference>
<dbReference type="InterPro" id="IPR052526">
    <property type="entry name" value="HTH-type_Bedaq_tolerance"/>
</dbReference>
<dbReference type="InterPro" id="IPR000835">
    <property type="entry name" value="HTH_MarR-typ"/>
</dbReference>
<dbReference type="RefSeq" id="WP_271323658.1">
    <property type="nucleotide sequence ID" value="NZ_JAAGKO020000024.1"/>
</dbReference>
<evidence type="ECO:0000259" key="2">
    <source>
        <dbReference type="PROSITE" id="PS50995"/>
    </source>
</evidence>
<dbReference type="PANTHER" id="PTHR39515">
    <property type="entry name" value="CONSERVED PROTEIN"/>
    <property type="match status" value="1"/>
</dbReference>
<dbReference type="PANTHER" id="PTHR39515:SF2">
    <property type="entry name" value="HTH-TYPE TRANSCRIPTIONAL REGULATOR RV0880"/>
    <property type="match status" value="1"/>
</dbReference>
<dbReference type="PROSITE" id="PS50995">
    <property type="entry name" value="HTH_MARR_2"/>
    <property type="match status" value="1"/>
</dbReference>
<dbReference type="EMBL" id="JAAGKO020000024">
    <property type="protein sequence ID" value="MDI5964510.1"/>
    <property type="molecule type" value="Genomic_DNA"/>
</dbReference>
<proteinExistence type="predicted"/>
<feature type="domain" description="HTH marR-type" evidence="2">
    <location>
        <begin position="1"/>
        <end position="142"/>
    </location>
</feature>
<evidence type="ECO:0000313" key="3">
    <source>
        <dbReference type="EMBL" id="MDI5964510.1"/>
    </source>
</evidence>
<dbReference type="Pfam" id="PF12802">
    <property type="entry name" value="MarR_2"/>
    <property type="match status" value="1"/>
</dbReference>
<comment type="caution">
    <text evidence="3">The sequence shown here is derived from an EMBL/GenBank/DDBJ whole genome shotgun (WGS) entry which is preliminary data.</text>
</comment>
<organism evidence="3 4">
    <name type="scientific">Streptantibioticus silvisoli</name>
    <dbReference type="NCBI Taxonomy" id="2705255"/>
    <lineage>
        <taxon>Bacteria</taxon>
        <taxon>Bacillati</taxon>
        <taxon>Actinomycetota</taxon>
        <taxon>Actinomycetes</taxon>
        <taxon>Kitasatosporales</taxon>
        <taxon>Streptomycetaceae</taxon>
        <taxon>Streptantibioticus</taxon>
    </lineage>
</organism>
<dbReference type="GO" id="GO:0003677">
    <property type="term" value="F:DNA binding"/>
    <property type="evidence" value="ECO:0007669"/>
    <property type="project" value="UniProtKB-KW"/>
</dbReference>
<protein>
    <submittedName>
        <fullName evidence="3">Winged helix DNA-binding protein</fullName>
    </submittedName>
</protein>
<reference evidence="3 4" key="1">
    <citation type="submission" date="2023-05" db="EMBL/GenBank/DDBJ databases">
        <title>Streptantibioticus silvisoli sp. nov., acidotolerant actinomycetes 1 from pine litter.</title>
        <authorList>
            <person name="Swiecimska M."/>
            <person name="Golinska P."/>
            <person name="Sangal V."/>
            <person name="Wachnowicz B."/>
            <person name="Goodfellow M."/>
        </authorList>
    </citation>
    <scope>NUCLEOTIDE SEQUENCE [LARGE SCALE GENOMIC DNA]</scope>
    <source>
        <strain evidence="3 4">SL54</strain>
    </source>
</reference>
<dbReference type="Gene3D" id="1.10.287.100">
    <property type="match status" value="1"/>
</dbReference>
<dbReference type="SUPFAM" id="SSF46785">
    <property type="entry name" value="Winged helix' DNA-binding domain"/>
    <property type="match status" value="1"/>
</dbReference>
<dbReference type="Gene3D" id="1.10.10.10">
    <property type="entry name" value="Winged helix-like DNA-binding domain superfamily/Winged helix DNA-binding domain"/>
    <property type="match status" value="1"/>
</dbReference>
<dbReference type="InterPro" id="IPR036390">
    <property type="entry name" value="WH_DNA-bd_sf"/>
</dbReference>
<keyword evidence="4" id="KW-1185">Reference proteome</keyword>
<dbReference type="Proteomes" id="UP001156398">
    <property type="component" value="Unassembled WGS sequence"/>
</dbReference>
<name>A0ABT6W277_9ACTN</name>
<gene>
    <name evidence="3" type="ORF">POF43_017565</name>
</gene>
<keyword evidence="3" id="KW-0238">DNA-binding</keyword>
<evidence type="ECO:0000313" key="4">
    <source>
        <dbReference type="Proteomes" id="UP001156398"/>
    </source>
</evidence>
<dbReference type="InterPro" id="IPR036388">
    <property type="entry name" value="WH-like_DNA-bd_sf"/>
</dbReference>
<sequence length="160" mass="17773">MDDESVGLFRMRMKSLQRRLRQEAVSVRGLSRPAAQVLGTVGRRPQISPRDVADEMRMTSSNVAAALRELESAGLLDRRKDPRDARRVRLSVTDAGLELAARFRDERDTWLGRAVEAVLSEDEQRVLAEAGRLMERLSHFEPVAPGHTGGSPSRTPDEGA</sequence>